<name>A0A3N4PV35_9BACT</name>
<dbReference type="GO" id="GO:0016987">
    <property type="term" value="F:sigma factor activity"/>
    <property type="evidence" value="ECO:0007669"/>
    <property type="project" value="UniProtKB-KW"/>
</dbReference>
<evidence type="ECO:0000256" key="2">
    <source>
        <dbReference type="ARBA" id="ARBA00023015"/>
    </source>
</evidence>
<dbReference type="NCBIfam" id="TIGR02985">
    <property type="entry name" value="Sig70_bacteroi1"/>
    <property type="match status" value="1"/>
</dbReference>
<comment type="similarity">
    <text evidence="1">Belongs to the sigma-70 factor family. ECF subfamily.</text>
</comment>
<dbReference type="GO" id="GO:0006352">
    <property type="term" value="P:DNA-templated transcription initiation"/>
    <property type="evidence" value="ECO:0007669"/>
    <property type="project" value="InterPro"/>
</dbReference>
<protein>
    <submittedName>
        <fullName evidence="7">RNA polymerase sigma-70 factor</fullName>
    </submittedName>
</protein>
<reference evidence="7 8" key="1">
    <citation type="submission" date="2018-11" db="EMBL/GenBank/DDBJ databases">
        <title>Chitinophaga lutea sp.nov., isolate from arsenic contaminated soil.</title>
        <authorList>
            <person name="Zong Y."/>
        </authorList>
    </citation>
    <scope>NUCLEOTIDE SEQUENCE [LARGE SCALE GENOMIC DNA]</scope>
    <source>
        <strain evidence="7 8">ZY74</strain>
    </source>
</reference>
<gene>
    <name evidence="7" type="ORF">EGT74_03640</name>
</gene>
<keyword evidence="4" id="KW-0804">Transcription</keyword>
<evidence type="ECO:0000259" key="6">
    <source>
        <dbReference type="Pfam" id="PF08281"/>
    </source>
</evidence>
<dbReference type="Pfam" id="PF08281">
    <property type="entry name" value="Sigma70_r4_2"/>
    <property type="match status" value="1"/>
</dbReference>
<dbReference type="InterPro" id="IPR013324">
    <property type="entry name" value="RNA_pol_sigma_r3/r4-like"/>
</dbReference>
<dbReference type="Pfam" id="PF04542">
    <property type="entry name" value="Sigma70_r2"/>
    <property type="match status" value="1"/>
</dbReference>
<keyword evidence="2" id="KW-0805">Transcription regulation</keyword>
<evidence type="ECO:0000256" key="4">
    <source>
        <dbReference type="ARBA" id="ARBA00023163"/>
    </source>
</evidence>
<dbReference type="SUPFAM" id="SSF88659">
    <property type="entry name" value="Sigma3 and sigma4 domains of RNA polymerase sigma factors"/>
    <property type="match status" value="1"/>
</dbReference>
<dbReference type="CDD" id="cd06171">
    <property type="entry name" value="Sigma70_r4"/>
    <property type="match status" value="1"/>
</dbReference>
<evidence type="ECO:0000313" key="7">
    <source>
        <dbReference type="EMBL" id="RPE12653.1"/>
    </source>
</evidence>
<dbReference type="GO" id="GO:0003677">
    <property type="term" value="F:DNA binding"/>
    <property type="evidence" value="ECO:0007669"/>
    <property type="project" value="InterPro"/>
</dbReference>
<dbReference type="InterPro" id="IPR013325">
    <property type="entry name" value="RNA_pol_sigma_r2"/>
</dbReference>
<feature type="domain" description="RNA polymerase sigma-70 region 2" evidence="5">
    <location>
        <begin position="26"/>
        <end position="92"/>
    </location>
</feature>
<dbReference type="SUPFAM" id="SSF88946">
    <property type="entry name" value="Sigma2 domain of RNA polymerase sigma factors"/>
    <property type="match status" value="1"/>
</dbReference>
<dbReference type="Gene3D" id="1.10.10.10">
    <property type="entry name" value="Winged helix-like DNA-binding domain superfamily/Winged helix DNA-binding domain"/>
    <property type="match status" value="1"/>
</dbReference>
<evidence type="ECO:0000313" key="8">
    <source>
        <dbReference type="Proteomes" id="UP000278351"/>
    </source>
</evidence>
<evidence type="ECO:0000256" key="1">
    <source>
        <dbReference type="ARBA" id="ARBA00010641"/>
    </source>
</evidence>
<dbReference type="InterPro" id="IPR007627">
    <property type="entry name" value="RNA_pol_sigma70_r2"/>
</dbReference>
<keyword evidence="3" id="KW-0731">Sigma factor</keyword>
<evidence type="ECO:0000256" key="3">
    <source>
        <dbReference type="ARBA" id="ARBA00023082"/>
    </source>
</evidence>
<accession>A0A3N4PV35</accession>
<evidence type="ECO:0000259" key="5">
    <source>
        <dbReference type="Pfam" id="PF04542"/>
    </source>
</evidence>
<dbReference type="PANTHER" id="PTHR43133">
    <property type="entry name" value="RNA POLYMERASE ECF-TYPE SIGMA FACTO"/>
    <property type="match status" value="1"/>
</dbReference>
<dbReference type="PANTHER" id="PTHR43133:SF46">
    <property type="entry name" value="RNA POLYMERASE SIGMA-70 FACTOR ECF SUBFAMILY"/>
    <property type="match status" value="1"/>
</dbReference>
<dbReference type="InterPro" id="IPR036388">
    <property type="entry name" value="WH-like_DNA-bd_sf"/>
</dbReference>
<dbReference type="InterPro" id="IPR013249">
    <property type="entry name" value="RNA_pol_sigma70_r4_t2"/>
</dbReference>
<dbReference type="Proteomes" id="UP000278351">
    <property type="component" value="Unassembled WGS sequence"/>
</dbReference>
<keyword evidence="8" id="KW-1185">Reference proteome</keyword>
<comment type="caution">
    <text evidence="7">The sequence shown here is derived from an EMBL/GenBank/DDBJ whole genome shotgun (WGS) entry which is preliminary data.</text>
</comment>
<dbReference type="EMBL" id="RPDH01000001">
    <property type="protein sequence ID" value="RPE12653.1"/>
    <property type="molecule type" value="Genomic_DNA"/>
</dbReference>
<dbReference type="InterPro" id="IPR014327">
    <property type="entry name" value="RNA_pol_sigma70_bacteroid"/>
</dbReference>
<dbReference type="NCBIfam" id="TIGR02937">
    <property type="entry name" value="sigma70-ECF"/>
    <property type="match status" value="1"/>
</dbReference>
<proteinExistence type="inferred from homology"/>
<dbReference type="InterPro" id="IPR039425">
    <property type="entry name" value="RNA_pol_sigma-70-like"/>
</dbReference>
<feature type="domain" description="RNA polymerase sigma factor 70 region 4 type 2" evidence="6">
    <location>
        <begin position="123"/>
        <end position="172"/>
    </location>
</feature>
<dbReference type="Gene3D" id="1.10.1740.10">
    <property type="match status" value="1"/>
</dbReference>
<organism evidence="7 8">
    <name type="scientific">Chitinophaga lutea</name>
    <dbReference type="NCBI Taxonomy" id="2488634"/>
    <lineage>
        <taxon>Bacteria</taxon>
        <taxon>Pseudomonadati</taxon>
        <taxon>Bacteroidota</taxon>
        <taxon>Chitinophagia</taxon>
        <taxon>Chitinophagales</taxon>
        <taxon>Chitinophagaceae</taxon>
        <taxon>Chitinophaga</taxon>
    </lineage>
</organism>
<dbReference type="InterPro" id="IPR014284">
    <property type="entry name" value="RNA_pol_sigma-70_dom"/>
</dbReference>
<sequence>MESYQQRSSVLGNREQQKFEQAFRELFVQHYERLHRYAHTLLRDEDVANDMVQAVFTRLWEKKDPVVHDSGIKSYLYRSIHNLSLNELRREKSKSRYALYRAGNADNRHLPADALQERELGARIEAAIAGLPEQCRAVFLKSRREGKKYAEIAEEMNISVKTVEAQMSKALRVLREKLQDYLVFLVITWLI</sequence>
<dbReference type="AlphaFoldDB" id="A0A3N4PV35"/>